<organism evidence="1 2">
    <name type="scientific">Hypsizygus marmoreus</name>
    <name type="common">White beech mushroom</name>
    <name type="synonym">Agaricus marmoreus</name>
    <dbReference type="NCBI Taxonomy" id="39966"/>
    <lineage>
        <taxon>Eukaryota</taxon>
        <taxon>Fungi</taxon>
        <taxon>Dikarya</taxon>
        <taxon>Basidiomycota</taxon>
        <taxon>Agaricomycotina</taxon>
        <taxon>Agaricomycetes</taxon>
        <taxon>Agaricomycetidae</taxon>
        <taxon>Agaricales</taxon>
        <taxon>Tricholomatineae</taxon>
        <taxon>Lyophyllaceae</taxon>
        <taxon>Hypsizygus</taxon>
    </lineage>
</organism>
<proteinExistence type="predicted"/>
<comment type="caution">
    <text evidence="1">The sequence shown here is derived from an EMBL/GenBank/DDBJ whole genome shotgun (WGS) entry which is preliminary data.</text>
</comment>
<dbReference type="Proteomes" id="UP000076154">
    <property type="component" value="Unassembled WGS sequence"/>
</dbReference>
<keyword evidence="2" id="KW-1185">Reference proteome</keyword>
<dbReference type="InParanoid" id="A0A369JXT7"/>
<reference evidence="1" key="1">
    <citation type="submission" date="2018-04" db="EMBL/GenBank/DDBJ databases">
        <title>Whole genome sequencing of Hypsizygus marmoreus.</title>
        <authorList>
            <person name="Choi I.-G."/>
            <person name="Min B."/>
            <person name="Kim J.-G."/>
            <person name="Kim S."/>
            <person name="Oh Y.-L."/>
            <person name="Kong W.-S."/>
            <person name="Park H."/>
            <person name="Jeong J."/>
            <person name="Song E.-S."/>
        </authorList>
    </citation>
    <scope>NUCLEOTIDE SEQUENCE [LARGE SCALE GENOMIC DNA]</scope>
    <source>
        <strain evidence="1">51987-8</strain>
    </source>
</reference>
<name>A0A369JXT7_HYPMA</name>
<dbReference type="EMBL" id="LUEZ02000018">
    <property type="protein sequence ID" value="RDB27151.1"/>
    <property type="molecule type" value="Genomic_DNA"/>
</dbReference>
<sequence length="79" mass="9112">MRMRFPPPNESNDAEPALLAPLERLVLRTRRTRRIRGGVSKGPYLGQEWRVDKARDFRATAGALRDEGLVLEFPMEYVD</sequence>
<dbReference type="AlphaFoldDB" id="A0A369JXT7"/>
<gene>
    <name evidence="1" type="ORF">Hypma_004615</name>
</gene>
<evidence type="ECO:0000313" key="1">
    <source>
        <dbReference type="EMBL" id="RDB27151.1"/>
    </source>
</evidence>
<accession>A0A369JXT7</accession>
<evidence type="ECO:0000313" key="2">
    <source>
        <dbReference type="Proteomes" id="UP000076154"/>
    </source>
</evidence>
<protein>
    <submittedName>
        <fullName evidence="1">Uncharacterized protein</fullName>
    </submittedName>
</protein>